<organism evidence="2 3">
    <name type="scientific">Halalkalibacter suaedae</name>
    <dbReference type="NCBI Taxonomy" id="2822140"/>
    <lineage>
        <taxon>Bacteria</taxon>
        <taxon>Bacillati</taxon>
        <taxon>Bacillota</taxon>
        <taxon>Bacilli</taxon>
        <taxon>Bacillales</taxon>
        <taxon>Bacillaceae</taxon>
        <taxon>Halalkalibacter</taxon>
    </lineage>
</organism>
<dbReference type="InterPro" id="IPR051532">
    <property type="entry name" value="Ester_Hydrolysis_Enzymes"/>
</dbReference>
<sequence length="212" mass="24561">MLFKTGDRILFIGDSITDSDRREDHDERLGWGYVRMIRDYYQASYPNTRMNIVNHGIGGDRVTDLQSRWQEDVIKHSPDYVSISIGINDVWRQLDSPEMKQVYPDQFKEVYTELLKIVKEKTSAQIILMEPTIIEEDIEAKGNLLLKEYVQVIHDLAKQFEAIIVPTHQAFITYLKADSKVSITTDGVHMNSIGNLLMAKTWIESCHEAQRK</sequence>
<dbReference type="Pfam" id="PF13472">
    <property type="entry name" value="Lipase_GDSL_2"/>
    <property type="match status" value="1"/>
</dbReference>
<dbReference type="GO" id="GO:0004622">
    <property type="term" value="F:phosphatidylcholine lysophospholipase activity"/>
    <property type="evidence" value="ECO:0007669"/>
    <property type="project" value="TreeGrafter"/>
</dbReference>
<proteinExistence type="predicted"/>
<evidence type="ECO:0000259" key="1">
    <source>
        <dbReference type="Pfam" id="PF13472"/>
    </source>
</evidence>
<dbReference type="SUPFAM" id="SSF52266">
    <property type="entry name" value="SGNH hydrolase"/>
    <property type="match status" value="1"/>
</dbReference>
<comment type="caution">
    <text evidence="2">The sequence shown here is derived from an EMBL/GenBank/DDBJ whole genome shotgun (WGS) entry which is preliminary data.</text>
</comment>
<evidence type="ECO:0000313" key="3">
    <source>
        <dbReference type="Proteomes" id="UP000678228"/>
    </source>
</evidence>
<dbReference type="PANTHER" id="PTHR30383">
    <property type="entry name" value="THIOESTERASE 1/PROTEASE 1/LYSOPHOSPHOLIPASE L1"/>
    <property type="match status" value="1"/>
</dbReference>
<dbReference type="Gene3D" id="3.40.50.1110">
    <property type="entry name" value="SGNH hydrolase"/>
    <property type="match status" value="1"/>
</dbReference>
<reference evidence="2" key="1">
    <citation type="submission" date="2021-03" db="EMBL/GenBank/DDBJ databases">
        <title>Bacillus suaedae sp. nov., isolated from Suaeda aralocaspica.</title>
        <authorList>
            <person name="Lei R.F.R."/>
        </authorList>
    </citation>
    <scope>NUCLEOTIDE SEQUENCE</scope>
    <source>
        <strain evidence="2">YZJH907-2</strain>
    </source>
</reference>
<dbReference type="CDD" id="cd01834">
    <property type="entry name" value="SGNH_hydrolase_like_2"/>
    <property type="match status" value="1"/>
</dbReference>
<dbReference type="InterPro" id="IPR036514">
    <property type="entry name" value="SGNH_hydro_sf"/>
</dbReference>
<protein>
    <submittedName>
        <fullName evidence="2">SGNH/GDSL hydrolase family protein</fullName>
    </submittedName>
</protein>
<evidence type="ECO:0000313" key="2">
    <source>
        <dbReference type="EMBL" id="MBP3952840.1"/>
    </source>
</evidence>
<dbReference type="AlphaFoldDB" id="A0A941APJ1"/>
<dbReference type="PANTHER" id="PTHR30383:SF5">
    <property type="entry name" value="SGNH HYDROLASE-TYPE ESTERASE DOMAIN-CONTAINING PROTEIN"/>
    <property type="match status" value="1"/>
</dbReference>
<dbReference type="RefSeq" id="WP_210598695.1">
    <property type="nucleotide sequence ID" value="NZ_JAGKSQ010000008.1"/>
</dbReference>
<dbReference type="EMBL" id="JAGKSQ010000008">
    <property type="protein sequence ID" value="MBP3952840.1"/>
    <property type="molecule type" value="Genomic_DNA"/>
</dbReference>
<name>A0A941APJ1_9BACI</name>
<dbReference type="InterPro" id="IPR013830">
    <property type="entry name" value="SGNH_hydro"/>
</dbReference>
<dbReference type="Proteomes" id="UP000678228">
    <property type="component" value="Unassembled WGS sequence"/>
</dbReference>
<accession>A0A941APJ1</accession>
<keyword evidence="3" id="KW-1185">Reference proteome</keyword>
<feature type="domain" description="SGNH hydrolase-type esterase" evidence="1">
    <location>
        <begin position="11"/>
        <end position="195"/>
    </location>
</feature>
<gene>
    <name evidence="2" type="ORF">J7W16_17090</name>
</gene>
<keyword evidence="2" id="KW-0378">Hydrolase</keyword>